<protein>
    <submittedName>
        <fullName evidence="3">Uncharacterized protein</fullName>
    </submittedName>
</protein>
<keyword evidence="4" id="KW-1185">Reference proteome</keyword>
<evidence type="ECO:0000313" key="3">
    <source>
        <dbReference type="EMBL" id="WPB00153.1"/>
    </source>
</evidence>
<feature type="region of interest" description="Disordered" evidence="1">
    <location>
        <begin position="97"/>
        <end position="157"/>
    </location>
</feature>
<feature type="region of interest" description="Disordered" evidence="1">
    <location>
        <begin position="30"/>
        <end position="61"/>
    </location>
</feature>
<dbReference type="Proteomes" id="UP001302367">
    <property type="component" value="Chromosome 3"/>
</dbReference>
<gene>
    <name evidence="3" type="ORF">RHO25_004772</name>
</gene>
<evidence type="ECO:0000313" key="4">
    <source>
        <dbReference type="Proteomes" id="UP001302367"/>
    </source>
</evidence>
<sequence>MSFEGLGTFNPVLDLGREAGLLLTRRLKRLPRRTKSDDGKPCDTCSAQAHARSRSQSSADDVMIISRSAKARRILGLATAADEPIRREIFSYDRDSQCSRSCSDCQSGRSSSRVSEDSSQSSFVLSDDSEDEEEGVAKEDKSDADSESANQSEKVDLEKQCHIIKARHSHETCRWCQHDSHQDNERPKEVDDPKALVRAKVVTKLLCAIANSRDQNMFLTPAALRPSFQANTTSTTRSIHAYDDGTEKEAIEKEQLRKRNVMSRIITSLDNLFDWYGSRQRLLRIDPYTVRLPAHFDVEASSVNMDDYVKDLEKRQTKAKRQLGWCHTIGFILFLACVLVALALVISSNPVRRP</sequence>
<keyword evidence="2" id="KW-1133">Transmembrane helix</keyword>
<feature type="compositionally biased region" description="Basic and acidic residues" evidence="1">
    <location>
        <begin position="135"/>
        <end position="144"/>
    </location>
</feature>
<organism evidence="3 4">
    <name type="scientific">Cercospora beticola</name>
    <name type="common">Sugarbeet leaf spot fungus</name>
    <dbReference type="NCBI Taxonomy" id="122368"/>
    <lineage>
        <taxon>Eukaryota</taxon>
        <taxon>Fungi</taxon>
        <taxon>Dikarya</taxon>
        <taxon>Ascomycota</taxon>
        <taxon>Pezizomycotina</taxon>
        <taxon>Dothideomycetes</taxon>
        <taxon>Dothideomycetidae</taxon>
        <taxon>Mycosphaerellales</taxon>
        <taxon>Mycosphaerellaceae</taxon>
        <taxon>Cercospora</taxon>
    </lineage>
</organism>
<dbReference type="RefSeq" id="XP_065458663.1">
    <property type="nucleotide sequence ID" value="XM_065602591.1"/>
</dbReference>
<reference evidence="3 4" key="1">
    <citation type="submission" date="2023-09" db="EMBL/GenBank/DDBJ databases">
        <title>Complete-Gapless Cercospora beticola genome.</title>
        <authorList>
            <person name="Wyatt N.A."/>
            <person name="Spanner R.E."/>
            <person name="Bolton M.D."/>
        </authorList>
    </citation>
    <scope>NUCLEOTIDE SEQUENCE [LARGE SCALE GENOMIC DNA]</scope>
    <source>
        <strain evidence="3">Cb09-40</strain>
    </source>
</reference>
<keyword evidence="2" id="KW-0812">Transmembrane</keyword>
<feature type="compositionally biased region" description="Low complexity" evidence="1">
    <location>
        <begin position="46"/>
        <end position="59"/>
    </location>
</feature>
<evidence type="ECO:0000256" key="1">
    <source>
        <dbReference type="SAM" id="MobiDB-lite"/>
    </source>
</evidence>
<keyword evidence="2" id="KW-0472">Membrane</keyword>
<name>A0ABZ0NKT3_CERBT</name>
<dbReference type="EMBL" id="CP134186">
    <property type="protein sequence ID" value="WPB00153.1"/>
    <property type="molecule type" value="Genomic_DNA"/>
</dbReference>
<dbReference type="GeneID" id="90644107"/>
<proteinExistence type="predicted"/>
<feature type="transmembrane region" description="Helical" evidence="2">
    <location>
        <begin position="323"/>
        <end position="346"/>
    </location>
</feature>
<feature type="compositionally biased region" description="Low complexity" evidence="1">
    <location>
        <begin position="98"/>
        <end position="126"/>
    </location>
</feature>
<evidence type="ECO:0000256" key="2">
    <source>
        <dbReference type="SAM" id="Phobius"/>
    </source>
</evidence>
<accession>A0ABZ0NKT3</accession>